<keyword evidence="5" id="KW-0187">Copper transport</keyword>
<dbReference type="Gene3D" id="3.30.70.100">
    <property type="match status" value="1"/>
</dbReference>
<dbReference type="GeneID" id="20089173"/>
<dbReference type="VEuPathDB" id="FungiDB:H310_12123"/>
<reference evidence="7" key="1">
    <citation type="submission" date="2013-12" db="EMBL/GenBank/DDBJ databases">
        <title>The Genome Sequence of Aphanomyces invadans NJM9701.</title>
        <authorList>
            <consortium name="The Broad Institute Genomics Platform"/>
            <person name="Russ C."/>
            <person name="Tyler B."/>
            <person name="van West P."/>
            <person name="Dieguez-Uribeondo J."/>
            <person name="Young S.K."/>
            <person name="Zeng Q."/>
            <person name="Gargeya S."/>
            <person name="Fitzgerald M."/>
            <person name="Abouelleil A."/>
            <person name="Alvarado L."/>
            <person name="Chapman S.B."/>
            <person name="Gainer-Dewar J."/>
            <person name="Goldberg J."/>
            <person name="Griggs A."/>
            <person name="Gujja S."/>
            <person name="Hansen M."/>
            <person name="Howarth C."/>
            <person name="Imamovic A."/>
            <person name="Ireland A."/>
            <person name="Larimer J."/>
            <person name="McCowan C."/>
            <person name="Murphy C."/>
            <person name="Pearson M."/>
            <person name="Poon T.W."/>
            <person name="Priest M."/>
            <person name="Roberts A."/>
            <person name="Saif S."/>
            <person name="Shea T."/>
            <person name="Sykes S."/>
            <person name="Wortman J."/>
            <person name="Nusbaum C."/>
            <person name="Birren B."/>
        </authorList>
    </citation>
    <scope>NUCLEOTIDE SEQUENCE [LARGE SCALE GENOMIC DNA]</scope>
    <source>
        <strain evidence="7">NJM9701</strain>
    </source>
</reference>
<comment type="subcellular location">
    <subcellularLocation>
        <location evidence="1 5">Membrane</location>
        <topology evidence="1 5">Multi-pass membrane protein</topology>
    </subcellularLocation>
</comment>
<evidence type="ECO:0000256" key="1">
    <source>
        <dbReference type="ARBA" id="ARBA00004141"/>
    </source>
</evidence>
<dbReference type="PANTHER" id="PTHR12483">
    <property type="entry name" value="SOLUTE CARRIER FAMILY 31 COPPER TRANSPORTERS"/>
    <property type="match status" value="1"/>
</dbReference>
<protein>
    <recommendedName>
        <fullName evidence="5">Copper transport protein</fullName>
    </recommendedName>
</protein>
<dbReference type="SUPFAM" id="SSF55008">
    <property type="entry name" value="HMA, heavy metal-associated domain"/>
    <property type="match status" value="1"/>
</dbReference>
<dbReference type="Pfam" id="PF04145">
    <property type="entry name" value="Ctr"/>
    <property type="match status" value="1"/>
</dbReference>
<dbReference type="RefSeq" id="XP_008877310.1">
    <property type="nucleotide sequence ID" value="XM_008879088.1"/>
</dbReference>
<evidence type="ECO:0000256" key="4">
    <source>
        <dbReference type="ARBA" id="ARBA00023136"/>
    </source>
</evidence>
<evidence type="ECO:0000256" key="5">
    <source>
        <dbReference type="RuleBase" id="RU367022"/>
    </source>
</evidence>
<dbReference type="eggNOG" id="KOG3386">
    <property type="taxonomic scope" value="Eukaryota"/>
</dbReference>
<keyword evidence="5" id="KW-0813">Transport</keyword>
<dbReference type="AlphaFoldDB" id="A0A024TL78"/>
<organism evidence="7">
    <name type="scientific">Aphanomyces invadans</name>
    <dbReference type="NCBI Taxonomy" id="157072"/>
    <lineage>
        <taxon>Eukaryota</taxon>
        <taxon>Sar</taxon>
        <taxon>Stramenopiles</taxon>
        <taxon>Oomycota</taxon>
        <taxon>Saprolegniomycetes</taxon>
        <taxon>Saprolegniales</taxon>
        <taxon>Verrucalvaceae</taxon>
        <taxon>Aphanomyces</taxon>
    </lineage>
</organism>
<dbReference type="PANTHER" id="PTHR12483:SF27">
    <property type="entry name" value="COPPER TRANSPORT PROTEIN CTR1"/>
    <property type="match status" value="1"/>
</dbReference>
<proteinExistence type="inferred from homology"/>
<dbReference type="GO" id="GO:0005375">
    <property type="term" value="F:copper ion transmembrane transporter activity"/>
    <property type="evidence" value="ECO:0007669"/>
    <property type="project" value="UniProtKB-UniRule"/>
</dbReference>
<evidence type="ECO:0000256" key="6">
    <source>
        <dbReference type="SAM" id="SignalP"/>
    </source>
</evidence>
<feature type="chain" id="PRO_5001537647" description="Copper transport protein" evidence="6">
    <location>
        <begin position="24"/>
        <end position="453"/>
    </location>
</feature>
<feature type="transmembrane region" description="Helical" evidence="5">
    <location>
        <begin position="319"/>
        <end position="335"/>
    </location>
</feature>
<keyword evidence="6" id="KW-0732">Signal</keyword>
<sequence>MLHRSFLLVATVLVCILPSTTVAHGAAAGAVGIHDDKHCPICNMFVKDENLTWFTELKNGQRIYTCGMTNGTQFARGKNSFSHPSLVGATLDSLIVRDGTGCNNTCPECDDSALPVLDPITGTKITSAKFTYACLKKGQKIYFESETSKATFLDGASSKAYFGVAAMTCNSASCPDSFQEVPVISVTTPTTTSLRTNDADSRADGGVSEPFCSGASAMFSGFQSTVHGTCVKLLFQPWVLNSKLKYAIGIVGVFLLPLLNEGLVHAREHLRHIFRNRAKASTTTIATKRLHKLTLTALYMAQMTLAYFAMLVVMTYDSGLFVSLIVGFGVGYASFKHGKHSANVLPIDDNVSASSSTNEDAAMDGPAAPWRFQRMDDLVVLHVPGMKCAANCGSTIHRALDGIVDLVHVDMVDKCVYVAPSSSSQCNAAELVKIIDMAGFAATVLRAPKGMTI</sequence>
<name>A0A024TL78_9STRA</name>
<comment type="similarity">
    <text evidence="5">Belongs to the copper transporter (Ctr) (TC 1.A.56) family. SLC31A subfamily.</text>
</comment>
<evidence type="ECO:0000256" key="3">
    <source>
        <dbReference type="ARBA" id="ARBA00022989"/>
    </source>
</evidence>
<keyword evidence="2 5" id="KW-0812">Transmembrane</keyword>
<evidence type="ECO:0000313" key="7">
    <source>
        <dbReference type="EMBL" id="ETV94107.1"/>
    </source>
</evidence>
<evidence type="ECO:0000256" key="2">
    <source>
        <dbReference type="ARBA" id="ARBA00022692"/>
    </source>
</evidence>
<dbReference type="GO" id="GO:0046872">
    <property type="term" value="F:metal ion binding"/>
    <property type="evidence" value="ECO:0007669"/>
    <property type="project" value="InterPro"/>
</dbReference>
<dbReference type="InterPro" id="IPR036163">
    <property type="entry name" value="HMA_dom_sf"/>
</dbReference>
<dbReference type="OrthoDB" id="161814at2759"/>
<accession>A0A024TL78</accession>
<keyword evidence="5" id="KW-0186">Copper</keyword>
<dbReference type="GO" id="GO:0005886">
    <property type="term" value="C:plasma membrane"/>
    <property type="evidence" value="ECO:0007669"/>
    <property type="project" value="TreeGrafter"/>
</dbReference>
<keyword evidence="3 5" id="KW-1133">Transmembrane helix</keyword>
<gene>
    <name evidence="7" type="ORF">H310_12123</name>
</gene>
<keyword evidence="5" id="KW-0406">Ion transport</keyword>
<keyword evidence="4 5" id="KW-0472">Membrane</keyword>
<dbReference type="InterPro" id="IPR007274">
    <property type="entry name" value="Cop_transporter"/>
</dbReference>
<feature type="signal peptide" evidence="6">
    <location>
        <begin position="1"/>
        <end position="23"/>
    </location>
</feature>
<dbReference type="EMBL" id="KI913987">
    <property type="protein sequence ID" value="ETV94107.1"/>
    <property type="molecule type" value="Genomic_DNA"/>
</dbReference>